<sequence>MYKGQTVKSMMMRTSTISTTDHKNIETKFSAFVQEGAHPCIMAKSVFKMKNYDMHTYGDMHTPECITTLLDDIKTYISNVKHDTMEFRSFIAVFPNNYFSDEVGFENALWKTLQSLHDADPSEWDSTVSHNPDDAEFSFSLHGKAFYVIGMHPASSRMARQAPFTALTFNLHSQFEKLRSMGTYEKVRDMIRQNDKNLQGSINPVLKDFGDDSESRQYSGRNVEDAWKCPFHHKHN</sequence>
<dbReference type="PANTHER" id="PTHR40045">
    <property type="entry name" value="YCGG FAMILY PROTEIN"/>
    <property type="match status" value="1"/>
</dbReference>
<dbReference type="PANTHER" id="PTHR40045:SF1">
    <property type="entry name" value="YQCI_YCGG FAMILY PROTEIN"/>
    <property type="match status" value="1"/>
</dbReference>
<evidence type="ECO:0000313" key="2">
    <source>
        <dbReference type="Proteomes" id="UP000626242"/>
    </source>
</evidence>
<organism evidence="1 2">
    <name type="scientific">Kaistella pullorum</name>
    <dbReference type="NCBI Taxonomy" id="2763074"/>
    <lineage>
        <taxon>Bacteria</taxon>
        <taxon>Pseudomonadati</taxon>
        <taxon>Bacteroidota</taxon>
        <taxon>Flavobacteriia</taxon>
        <taxon>Flavobacteriales</taxon>
        <taxon>Weeksellaceae</taxon>
        <taxon>Chryseobacterium group</taxon>
        <taxon>Kaistella</taxon>
    </lineage>
</organism>
<dbReference type="NCBIfam" id="NF041366">
    <property type="entry name" value="GntA_guanitoxin"/>
    <property type="match status" value="1"/>
</dbReference>
<keyword evidence="2" id="KW-1185">Reference proteome</keyword>
<dbReference type="InterPro" id="IPR014988">
    <property type="entry name" value="Uncharacterised_YqcI/YcgG"/>
</dbReference>
<accession>A0ABR8WL01</accession>
<proteinExistence type="predicted"/>
<reference evidence="1 2" key="1">
    <citation type="submission" date="2020-08" db="EMBL/GenBank/DDBJ databases">
        <title>A Genomic Blueprint of the Chicken Gut Microbiome.</title>
        <authorList>
            <person name="Gilroy R."/>
            <person name="Ravi A."/>
            <person name="Getino M."/>
            <person name="Pursley I."/>
            <person name="Horton D.L."/>
            <person name="Alikhan N.-F."/>
            <person name="Baker D."/>
            <person name="Gharbi K."/>
            <person name="Hall N."/>
            <person name="Watson M."/>
            <person name="Adriaenssens E.M."/>
            <person name="Foster-Nyarko E."/>
            <person name="Jarju S."/>
            <person name="Secka A."/>
            <person name="Antonio M."/>
            <person name="Oren A."/>
            <person name="Chaudhuri R."/>
            <person name="La Ragione R.M."/>
            <person name="Hildebrand F."/>
            <person name="Pallen M.J."/>
        </authorList>
    </citation>
    <scope>NUCLEOTIDE SEQUENCE [LARGE SCALE GENOMIC DNA]</scope>
    <source>
        <strain evidence="1 2">Sa1CVA4</strain>
    </source>
</reference>
<dbReference type="RefSeq" id="WP_251832868.1">
    <property type="nucleotide sequence ID" value="NZ_JACSPS010000001.1"/>
</dbReference>
<gene>
    <name evidence="1" type="ORF">H9628_04235</name>
</gene>
<dbReference type="EMBL" id="JACSPS010000001">
    <property type="protein sequence ID" value="MBD8017670.1"/>
    <property type="molecule type" value="Genomic_DNA"/>
</dbReference>
<dbReference type="Proteomes" id="UP000626242">
    <property type="component" value="Unassembled WGS sequence"/>
</dbReference>
<comment type="caution">
    <text evidence="1">The sequence shown here is derived from an EMBL/GenBank/DDBJ whole genome shotgun (WGS) entry which is preliminary data.</text>
</comment>
<name>A0ABR8WL01_9FLAO</name>
<protein>
    <submittedName>
        <fullName evidence="1">YqcI/YcgG family protein</fullName>
    </submittedName>
</protein>
<dbReference type="Pfam" id="PF08892">
    <property type="entry name" value="YqcI_YcgG"/>
    <property type="match status" value="1"/>
</dbReference>
<evidence type="ECO:0000313" key="1">
    <source>
        <dbReference type="EMBL" id="MBD8017670.1"/>
    </source>
</evidence>